<dbReference type="EMBL" id="JACHNF010000001">
    <property type="protein sequence ID" value="MBB5978706.1"/>
    <property type="molecule type" value="Genomic_DNA"/>
</dbReference>
<dbReference type="Pfam" id="PF01738">
    <property type="entry name" value="DLH"/>
    <property type="match status" value="1"/>
</dbReference>
<sequence>MTAQKQREIDTGTGLIPVHEWGTAGSSAPGILLLQEIFGVSGYIKQRAADLHALGYYVIAPEIYWRLDDTELDESSPELLPRAMDTVNRLDWDQAVRDSVASLEYLRARDRSTGVVGFCFGGGLGYNVAAVSSPDVLVSYYGSALPRLLELRPRTTSLHHFGNADAYLDVDAIVPALNGAEVHRYDGAGHAFDNPLPMFHHPAASALAWRRTEDFLARHLPISEG</sequence>
<dbReference type="AlphaFoldDB" id="A0A841DPL5"/>
<accession>A0A841DPL5</accession>
<keyword evidence="2" id="KW-0378">Hydrolase</keyword>
<dbReference type="RefSeq" id="WP_184833231.1">
    <property type="nucleotide sequence ID" value="NZ_BAAAVN010000017.1"/>
</dbReference>
<proteinExistence type="predicted"/>
<dbReference type="EC" id="3.1.1.45" evidence="2"/>
<feature type="domain" description="Dienelactone hydrolase" evidence="1">
    <location>
        <begin position="27"/>
        <end position="219"/>
    </location>
</feature>
<keyword evidence="3" id="KW-1185">Reference proteome</keyword>
<dbReference type="GO" id="GO:0008806">
    <property type="term" value="F:carboxymethylenebutenolidase activity"/>
    <property type="evidence" value="ECO:0007669"/>
    <property type="project" value="UniProtKB-EC"/>
</dbReference>
<dbReference type="InterPro" id="IPR029058">
    <property type="entry name" value="AB_hydrolase_fold"/>
</dbReference>
<evidence type="ECO:0000313" key="2">
    <source>
        <dbReference type="EMBL" id="MBB5978706.1"/>
    </source>
</evidence>
<protein>
    <submittedName>
        <fullName evidence="2">Carboxymethylenebutenolidase</fullName>
        <ecNumber evidence="2">3.1.1.45</ecNumber>
    </submittedName>
</protein>
<dbReference type="InterPro" id="IPR051049">
    <property type="entry name" value="Dienelactone_hydrolase-like"/>
</dbReference>
<dbReference type="PANTHER" id="PTHR46623">
    <property type="entry name" value="CARBOXYMETHYLENEBUTENOLIDASE-RELATED"/>
    <property type="match status" value="1"/>
</dbReference>
<organism evidence="2 3">
    <name type="scientific">Kribbella solani</name>
    <dbReference type="NCBI Taxonomy" id="236067"/>
    <lineage>
        <taxon>Bacteria</taxon>
        <taxon>Bacillati</taxon>
        <taxon>Actinomycetota</taxon>
        <taxon>Actinomycetes</taxon>
        <taxon>Propionibacteriales</taxon>
        <taxon>Kribbellaceae</taxon>
        <taxon>Kribbella</taxon>
    </lineage>
</organism>
<gene>
    <name evidence="2" type="ORF">HDA44_002047</name>
</gene>
<dbReference type="Gene3D" id="3.40.50.1820">
    <property type="entry name" value="alpha/beta hydrolase"/>
    <property type="match status" value="1"/>
</dbReference>
<evidence type="ECO:0000313" key="3">
    <source>
        <dbReference type="Proteomes" id="UP000558997"/>
    </source>
</evidence>
<name>A0A841DPL5_9ACTN</name>
<comment type="caution">
    <text evidence="2">The sequence shown here is derived from an EMBL/GenBank/DDBJ whole genome shotgun (WGS) entry which is preliminary data.</text>
</comment>
<reference evidence="2 3" key="1">
    <citation type="submission" date="2020-08" db="EMBL/GenBank/DDBJ databases">
        <title>Sequencing the genomes of 1000 actinobacteria strains.</title>
        <authorList>
            <person name="Klenk H.-P."/>
        </authorList>
    </citation>
    <scope>NUCLEOTIDE SEQUENCE [LARGE SCALE GENOMIC DNA]</scope>
    <source>
        <strain evidence="2 3">DSM 17294</strain>
    </source>
</reference>
<dbReference type="SUPFAM" id="SSF53474">
    <property type="entry name" value="alpha/beta-Hydrolases"/>
    <property type="match status" value="1"/>
</dbReference>
<evidence type="ECO:0000259" key="1">
    <source>
        <dbReference type="Pfam" id="PF01738"/>
    </source>
</evidence>
<dbReference type="Proteomes" id="UP000558997">
    <property type="component" value="Unassembled WGS sequence"/>
</dbReference>
<dbReference type="InterPro" id="IPR002925">
    <property type="entry name" value="Dienelactn_hydro"/>
</dbReference>
<dbReference type="PANTHER" id="PTHR46623:SF6">
    <property type="entry name" value="ALPHA_BETA-HYDROLASES SUPERFAMILY PROTEIN"/>
    <property type="match status" value="1"/>
</dbReference>